<dbReference type="Pfam" id="PF10677">
    <property type="entry name" value="DUF2490"/>
    <property type="match status" value="1"/>
</dbReference>
<evidence type="ECO:0000313" key="3">
    <source>
        <dbReference type="Proteomes" id="UP000295260"/>
    </source>
</evidence>
<evidence type="ECO:0000256" key="1">
    <source>
        <dbReference type="SAM" id="SignalP"/>
    </source>
</evidence>
<keyword evidence="3" id="KW-1185">Reference proteome</keyword>
<proteinExistence type="predicted"/>
<dbReference type="Proteomes" id="UP000295260">
    <property type="component" value="Unassembled WGS sequence"/>
</dbReference>
<keyword evidence="1" id="KW-0732">Signal</keyword>
<dbReference type="OrthoDB" id="1118734at2"/>
<feature type="chain" id="PRO_5020197042" evidence="1">
    <location>
        <begin position="21"/>
        <end position="259"/>
    </location>
</feature>
<name>A0A4R6Q823_9FLAO</name>
<dbReference type="InterPro" id="IPR019619">
    <property type="entry name" value="DUF2490"/>
</dbReference>
<accession>A0A4R6Q823</accession>
<protein>
    <submittedName>
        <fullName evidence="2">Uncharacterized protein DUF2490</fullName>
    </submittedName>
</protein>
<comment type="caution">
    <text evidence="2">The sequence shown here is derived from an EMBL/GenBank/DDBJ whole genome shotgun (WGS) entry which is preliminary data.</text>
</comment>
<sequence length="259" mass="30973">MKQFYFLTFILLFSFNNLFAQNNRKIERNDIGWYNYFGTFKLNEKYSIHSEYQIRRDNFITDKQQSLLRLGVNYQLNPKVQFRLGYAWIETYAYGETPINGMGKDFTEHRTFQMITLTDKISKIDISHRFMLEQRWVGRYSNISLSKEDEFPLLNRFRYMIRVQIPLKGDKIENKTPYVAAYNELFIGFGKNVNENIFDQNRIGLLFGYRFNNTLRIEAGYLNQTLQLGREVNNQNVYQNNNGFIVNTNFSFDLSKKNK</sequence>
<dbReference type="RefSeq" id="WP_133533474.1">
    <property type="nucleotide sequence ID" value="NZ_SNXR01000015.1"/>
</dbReference>
<organism evidence="2 3">
    <name type="scientific">Flavobacterium dankookense</name>
    <dbReference type="NCBI Taxonomy" id="706186"/>
    <lineage>
        <taxon>Bacteria</taxon>
        <taxon>Pseudomonadati</taxon>
        <taxon>Bacteroidota</taxon>
        <taxon>Flavobacteriia</taxon>
        <taxon>Flavobacteriales</taxon>
        <taxon>Flavobacteriaceae</taxon>
        <taxon>Flavobacterium</taxon>
    </lineage>
</organism>
<dbReference type="EMBL" id="SNXR01000015">
    <property type="protein sequence ID" value="TDP58197.1"/>
    <property type="molecule type" value="Genomic_DNA"/>
</dbReference>
<feature type="signal peptide" evidence="1">
    <location>
        <begin position="1"/>
        <end position="20"/>
    </location>
</feature>
<gene>
    <name evidence="2" type="ORF">BC748_2227</name>
</gene>
<evidence type="ECO:0000313" key="2">
    <source>
        <dbReference type="EMBL" id="TDP58197.1"/>
    </source>
</evidence>
<reference evidence="2 3" key="1">
    <citation type="submission" date="2019-03" db="EMBL/GenBank/DDBJ databases">
        <title>Genomic Encyclopedia of Archaeal and Bacterial Type Strains, Phase II (KMG-II): from individual species to whole genera.</title>
        <authorList>
            <person name="Goeker M."/>
        </authorList>
    </citation>
    <scope>NUCLEOTIDE SEQUENCE [LARGE SCALE GENOMIC DNA]</scope>
    <source>
        <strain evidence="2 3">DSM 25687</strain>
    </source>
</reference>
<dbReference type="AlphaFoldDB" id="A0A4R6Q823"/>